<dbReference type="AlphaFoldDB" id="A0A383UUL7"/>
<dbReference type="InterPro" id="IPR036397">
    <property type="entry name" value="RNaseH_sf"/>
</dbReference>
<dbReference type="Gene3D" id="3.30.420.10">
    <property type="entry name" value="Ribonuclease H-like superfamily/Ribonuclease H"/>
    <property type="match status" value="1"/>
</dbReference>
<dbReference type="GO" id="GO:0003676">
    <property type="term" value="F:nucleic acid binding"/>
    <property type="evidence" value="ECO:0007669"/>
    <property type="project" value="InterPro"/>
</dbReference>
<evidence type="ECO:0000313" key="2">
    <source>
        <dbReference type="Proteomes" id="UP000275772"/>
    </source>
</evidence>
<name>A0A383UUL7_BLUHO</name>
<dbReference type="Proteomes" id="UP000275772">
    <property type="component" value="Unassembled WGS sequence"/>
</dbReference>
<sequence>MEDMSQRLIQPIFWPANLPDLDPIEAVSNRMKDNIQRYHANLGGGKQRNQECLRNIVKEALDSVSPEGFVRLIESMPARCQALIDTHGIPTRF</sequence>
<reference evidence="1 2" key="1">
    <citation type="submission" date="2017-11" db="EMBL/GenBank/DDBJ databases">
        <authorList>
            <person name="Kracher B."/>
        </authorList>
    </citation>
    <scope>NUCLEOTIDE SEQUENCE [LARGE SCALE GENOMIC DNA]</scope>
    <source>
        <strain evidence="1 2">RACE1</strain>
    </source>
</reference>
<proteinExistence type="predicted"/>
<evidence type="ECO:0000313" key="1">
    <source>
        <dbReference type="EMBL" id="SZF04011.1"/>
    </source>
</evidence>
<accession>A0A383UUL7</accession>
<dbReference type="VEuPathDB" id="FungiDB:BLGHR1_14806"/>
<dbReference type="EMBL" id="UNSH01000060">
    <property type="protein sequence ID" value="SZF04011.1"/>
    <property type="molecule type" value="Genomic_DNA"/>
</dbReference>
<gene>
    <name evidence="1" type="ORF">BLGHR1_14806</name>
</gene>
<organism evidence="1 2">
    <name type="scientific">Blumeria hordei</name>
    <name type="common">Barley powdery mildew</name>
    <name type="synonym">Blumeria graminis f. sp. hordei</name>
    <dbReference type="NCBI Taxonomy" id="2867405"/>
    <lineage>
        <taxon>Eukaryota</taxon>
        <taxon>Fungi</taxon>
        <taxon>Dikarya</taxon>
        <taxon>Ascomycota</taxon>
        <taxon>Pezizomycotina</taxon>
        <taxon>Leotiomycetes</taxon>
        <taxon>Erysiphales</taxon>
        <taxon>Erysiphaceae</taxon>
        <taxon>Blumeria</taxon>
    </lineage>
</organism>
<protein>
    <submittedName>
        <fullName evidence="1">Uncharacterized protein</fullName>
    </submittedName>
</protein>